<dbReference type="InterPro" id="IPR000551">
    <property type="entry name" value="MerR-type_HTH_dom"/>
</dbReference>
<evidence type="ECO:0000256" key="3">
    <source>
        <dbReference type="ARBA" id="ARBA00023163"/>
    </source>
</evidence>
<dbReference type="InterPro" id="IPR029441">
    <property type="entry name" value="Cass2"/>
</dbReference>
<dbReference type="Proteomes" id="UP000191554">
    <property type="component" value="Unassembled WGS sequence"/>
</dbReference>
<evidence type="ECO:0000313" key="5">
    <source>
        <dbReference type="EMBL" id="OPX42657.1"/>
    </source>
</evidence>
<comment type="caution">
    <text evidence="5">The sequence shown here is derived from an EMBL/GenBank/DDBJ whole genome shotgun (WGS) entry which is preliminary data.</text>
</comment>
<dbReference type="Gene3D" id="1.10.1660.10">
    <property type="match status" value="1"/>
</dbReference>
<accession>A0A1V4SHC5</accession>
<dbReference type="Pfam" id="PF13411">
    <property type="entry name" value="MerR_1"/>
    <property type="match status" value="1"/>
</dbReference>
<dbReference type="GO" id="GO:0003700">
    <property type="term" value="F:DNA-binding transcription factor activity"/>
    <property type="evidence" value="ECO:0007669"/>
    <property type="project" value="InterPro"/>
</dbReference>
<keyword evidence="2" id="KW-0238">DNA-binding</keyword>
<dbReference type="STRING" id="48256.CLHUN_34790"/>
<dbReference type="PANTHER" id="PTHR30204">
    <property type="entry name" value="REDOX-CYCLING DRUG-SENSING TRANSCRIPTIONAL ACTIVATOR SOXR"/>
    <property type="match status" value="1"/>
</dbReference>
<dbReference type="InterPro" id="IPR009061">
    <property type="entry name" value="DNA-bd_dom_put_sf"/>
</dbReference>
<keyword evidence="6" id="KW-1185">Reference proteome</keyword>
<evidence type="ECO:0000259" key="4">
    <source>
        <dbReference type="PROSITE" id="PS50937"/>
    </source>
</evidence>
<dbReference type="SMART" id="SM00422">
    <property type="entry name" value="HTH_MERR"/>
    <property type="match status" value="1"/>
</dbReference>
<organism evidence="5 6">
    <name type="scientific">Ruminiclostridium hungatei</name>
    <name type="common">Clostridium hungatei</name>
    <dbReference type="NCBI Taxonomy" id="48256"/>
    <lineage>
        <taxon>Bacteria</taxon>
        <taxon>Bacillati</taxon>
        <taxon>Bacillota</taxon>
        <taxon>Clostridia</taxon>
        <taxon>Eubacteriales</taxon>
        <taxon>Oscillospiraceae</taxon>
        <taxon>Ruminiclostridium</taxon>
    </lineage>
</organism>
<keyword evidence="1" id="KW-0805">Transcription regulation</keyword>
<dbReference type="OrthoDB" id="9811174at2"/>
<dbReference type="Pfam" id="PF14526">
    <property type="entry name" value="Cass2"/>
    <property type="match status" value="1"/>
</dbReference>
<name>A0A1V4SHC5_RUMHU</name>
<keyword evidence="3" id="KW-0804">Transcription</keyword>
<reference evidence="5 6" key="1">
    <citation type="submission" date="2017-03" db="EMBL/GenBank/DDBJ databases">
        <title>Genome sequence of Clostridium hungatei DSM 14427.</title>
        <authorList>
            <person name="Poehlein A."/>
            <person name="Daniel R."/>
        </authorList>
    </citation>
    <scope>NUCLEOTIDE SEQUENCE [LARGE SCALE GENOMIC DNA]</scope>
    <source>
        <strain evidence="5 6">DSM 14427</strain>
    </source>
</reference>
<gene>
    <name evidence="5" type="primary">nolA_2</name>
    <name evidence="5" type="ORF">CLHUN_34790</name>
</gene>
<dbReference type="GO" id="GO:0003677">
    <property type="term" value="F:DNA binding"/>
    <property type="evidence" value="ECO:0007669"/>
    <property type="project" value="UniProtKB-KW"/>
</dbReference>
<evidence type="ECO:0000313" key="6">
    <source>
        <dbReference type="Proteomes" id="UP000191554"/>
    </source>
</evidence>
<dbReference type="CDD" id="cd00592">
    <property type="entry name" value="HTH_MerR-like"/>
    <property type="match status" value="1"/>
</dbReference>
<dbReference type="SUPFAM" id="SSF46955">
    <property type="entry name" value="Putative DNA-binding domain"/>
    <property type="match status" value="1"/>
</dbReference>
<proteinExistence type="predicted"/>
<evidence type="ECO:0000256" key="1">
    <source>
        <dbReference type="ARBA" id="ARBA00023015"/>
    </source>
</evidence>
<evidence type="ECO:0000256" key="2">
    <source>
        <dbReference type="ARBA" id="ARBA00023125"/>
    </source>
</evidence>
<dbReference type="AlphaFoldDB" id="A0A1V4SHC5"/>
<sequence length="326" mass="38237">MGLLTISEVSRNLNISTRTLRYYEQIELIQSQKKEDYAYRIYDETAVRRLQQIIVLRKLRIPLKQIKSIFENSEKSHIIEVFQKNIAELDIEITALTTIKTILQSLVARLNESEKINVKLDLLHDNDILKIVEPLLLTKINFKEEKSMDELDKANDSLNKLQDREVRIIYLPPAEVASIHCTGGAAELESGNLLHNFIRETKLYEVKPDFRHYGFNNPNGNMPDGSDHGYERWVTIPDEFEVKPPFTKKQFAGGLFCAYMIPMGSFEEWFKLYNWAQNNEKYELNFKEQIVERECMEEHLNYMNKFMLSPDNVTIQIDLLLPIKEK</sequence>
<dbReference type="PROSITE" id="PS50937">
    <property type="entry name" value="HTH_MERR_2"/>
    <property type="match status" value="1"/>
</dbReference>
<feature type="domain" description="HTH merR-type" evidence="4">
    <location>
        <begin position="3"/>
        <end position="72"/>
    </location>
</feature>
<dbReference type="Gene3D" id="3.20.80.10">
    <property type="entry name" value="Regulatory factor, effector binding domain"/>
    <property type="match status" value="1"/>
</dbReference>
<dbReference type="RefSeq" id="WP_080065901.1">
    <property type="nucleotide sequence ID" value="NZ_MZGX01000026.1"/>
</dbReference>
<dbReference type="InterPro" id="IPR047057">
    <property type="entry name" value="MerR_fam"/>
</dbReference>
<dbReference type="InterPro" id="IPR011256">
    <property type="entry name" value="Reg_factor_effector_dom_sf"/>
</dbReference>
<protein>
    <submittedName>
        <fullName evidence="5">Nodulation protein NolA</fullName>
    </submittedName>
</protein>
<dbReference type="EMBL" id="MZGX01000026">
    <property type="protein sequence ID" value="OPX42657.1"/>
    <property type="molecule type" value="Genomic_DNA"/>
</dbReference>
<dbReference type="PANTHER" id="PTHR30204:SF94">
    <property type="entry name" value="HEAVY METAL-DEPENDENT TRANSCRIPTIONAL REGULATOR HI_0293-RELATED"/>
    <property type="match status" value="1"/>
</dbReference>